<dbReference type="InterPro" id="IPR006764">
    <property type="entry name" value="SAM_dep_MeTrfase_SAV2177_type"/>
</dbReference>
<name>A0A0L0KRC8_9ACTN</name>
<dbReference type="Gene3D" id="3.40.50.150">
    <property type="entry name" value="Vaccinia Virus protein VP39"/>
    <property type="match status" value="1"/>
</dbReference>
<evidence type="ECO:0000313" key="1">
    <source>
        <dbReference type="EMBL" id="KND40398.1"/>
    </source>
</evidence>
<proteinExistence type="predicted"/>
<protein>
    <recommendedName>
        <fullName evidence="3">S-adenosyl methyltransferase</fullName>
    </recommendedName>
</protein>
<dbReference type="SUPFAM" id="SSF53335">
    <property type="entry name" value="S-adenosyl-L-methionine-dependent methyltransferases"/>
    <property type="match status" value="1"/>
</dbReference>
<reference evidence="2" key="1">
    <citation type="submission" date="2014-07" db="EMBL/GenBank/DDBJ databases">
        <title>Genome sequencing of plant-pathogenic Streptomyces species.</title>
        <authorList>
            <person name="Harrison J."/>
            <person name="Sapp M."/>
            <person name="Thwaites R."/>
            <person name="Studholme D.J."/>
        </authorList>
    </citation>
    <scope>NUCLEOTIDE SEQUENCE [LARGE SCALE GENOMIC DNA]</scope>
    <source>
        <strain evidence="2">NCPPB 4445</strain>
    </source>
</reference>
<dbReference type="Pfam" id="PF04672">
    <property type="entry name" value="Methyltransf_19"/>
    <property type="match status" value="1"/>
</dbReference>
<dbReference type="PATRIC" id="fig|42234.21.peg.34"/>
<accession>A0A0L0KRC8</accession>
<sequence length="263" mass="28038">MLGTSHFRSDVSHSARIWNYWLGGMGHYPVDAEVGDHIVALVPALPRSAVADRRFLARAVRHLAGEAGIRQFLDIGTGLPITDNTHEIAQRVNPACRVVCVDNDPLVFAHAHALLTSTPEGAAVFVEGDIHDPETILRKASATLDLTRPVALTLLGVLNFVLDTDEAASIVRRLLDAVPSGSHVVISHPTTEVDGEAMGEAVAYWNAQGASPMTLRSRAEVIRLFEGAQLLDPGVVTCTRWRPEGAGADIGAVTHFAGVGVKA</sequence>
<dbReference type="AlphaFoldDB" id="A0A0L0KRC8"/>
<dbReference type="RefSeq" id="WP_050368817.1">
    <property type="nucleotide sequence ID" value="NZ_KQ257789.1"/>
</dbReference>
<dbReference type="OrthoDB" id="4134439at2"/>
<comment type="caution">
    <text evidence="1">The sequence shown here is derived from an EMBL/GenBank/DDBJ whole genome shotgun (WGS) entry which is preliminary data.</text>
</comment>
<dbReference type="Proteomes" id="UP000037151">
    <property type="component" value="Unassembled WGS sequence"/>
</dbReference>
<dbReference type="PIRSF" id="PIRSF017393">
    <property type="entry name" value="MTase_SAV2177"/>
    <property type="match status" value="1"/>
</dbReference>
<evidence type="ECO:0008006" key="3">
    <source>
        <dbReference type="Google" id="ProtNLM"/>
    </source>
</evidence>
<dbReference type="InterPro" id="IPR029063">
    <property type="entry name" value="SAM-dependent_MTases_sf"/>
</dbReference>
<organism evidence="1 2">
    <name type="scientific">Streptomyces acidiscabies</name>
    <dbReference type="NCBI Taxonomy" id="42234"/>
    <lineage>
        <taxon>Bacteria</taxon>
        <taxon>Bacillati</taxon>
        <taxon>Actinomycetota</taxon>
        <taxon>Actinomycetes</taxon>
        <taxon>Kitasatosporales</taxon>
        <taxon>Streptomycetaceae</taxon>
        <taxon>Streptomyces</taxon>
    </lineage>
</organism>
<gene>
    <name evidence="1" type="ORF">IQ63_00145</name>
</gene>
<evidence type="ECO:0000313" key="2">
    <source>
        <dbReference type="Proteomes" id="UP000037151"/>
    </source>
</evidence>
<dbReference type="EMBL" id="JPPY01000001">
    <property type="protein sequence ID" value="KND40398.1"/>
    <property type="molecule type" value="Genomic_DNA"/>
</dbReference>